<sequence>MADEEAEKDRGPENDVNVIIKELKQRLEELQETAATECKDSPIQASFNYCQDFCRTLLEYADRWQIEEEPLPVVQVYIAALQSFAETSTHLSMECDKVPLVVERLAQSLVELLLSLKELPEDLWNEFRSCVQVSHGKLQENGITQLSMLWTLGQHTGVWSNPLLQGLLSGEEKNTIEIEHFLVAEGPKLLELRLKQLINDLQLEKAAQLAKVCSESPLCDGKANFKQIYLVCLCSSLEQDQLMEELNKVDCRDALEMICNLESDGDDKAAFTLCSAFLTRQLLQADTYCAWELTLFWSKLLKRLEPSEKAFLDKCGQMSLLSKTVYHILFLIKVIQSEITEGGLPTCIEMCIRALRLQSEDGNTKATVCKTIACLLPDDLEVKRACQLTEFLLEPTMEAFNTVETLYNEPDQKIDEEKMPVPNSLRCELLLVFKTQWPFDPEFWDWKTLKRHCRARMGPEASVDSMNESDDSDEEDMYFDDGFLESADRIVSGTYELNDQMDKKQKNREQKKLRDKGFISARFRNWQVYMQYCVLCDKEFLGHRIIRHAQTHFDNGMYSCPICAQSFSSKETLTPHVTSHVKQSCKDRLTAMKTNRKLANPKTAAPVIAAIIAKTETTQKNIQTSAQHPYRPTANTVLQPKVQTKLDGQNQSLWSPASEIKHVQSGSTSQIHCNRPVVASTAPVPLKNRPSSHMGSNLSTIPVKPNPTSITHCGTVPHYTPPSANSALTMCGQSNPSQTGHQRQSPQIQKRPMATAKRSQILPTAMDNSSVPVPAKCPPFNHAESNIAAPIPAAATTSMQMSTKPLVTVKTEREESGNVSSFPMQRDSTDSTAKNTNTEQNPSIQPENLEPPDNNPETCKRKRNKPRWPAIVRDGKWICSRCYRPFSSSKSLGGHLSKRTACKPFDEMELNSDLPASFLDLLNSDPTVNRQQNLPDNPCETVNRRSHSSKSHHSMERKGFTTQKCQEKLNGETSNDMLKKIMAASNMADLFVPPHTSPLHKPCVSPDTSFKSGPIKKSVDGASRDVGSPNIPKYPHSRPSGTRYPTPLLSQALKETKKSELVKASSSLQEINSRVQASLSNRTPPLNHPTSPVTNNIKRTEKSSFEHDIKKKLREQILAGEFQRRSSLANVCHNPETQSSNSSSSESSFKSDDFQMNWDVKGYSANGESSAIIPGTPAEIEELLKTKSFTCLRQNSNSEEDMQSANGISLSQDVDTEPQQLSPSQQQCFSELKIAFEKLNLIREPPEPVPEPVILNVGSDNSNAADLNPDDSVAVPKIFACETDNCVYSTFSSEAFWRHLYKVHNFTFEQVNAVKKQYGQYAPFQCQRCSKTFTRNPNLKAHYISAHQLSCEEINELDMKRRQDRAAMARLINVQSGSGSGSGRKRRLPASIVHQDLLHQKPSYPGSTSVIQALPKANFHNLPLKQPEHARLSAEEHHSKDHPRTPIIPIIPPPHQPQPDVPHPAKGPLTPGKQLNRPTTVKQSSDVSKKTDKKSPSSDSLSQYKPYRCVHQGCEAAFAVQHNLILHYRAVHQSALSALEVNKEQDQNEVEGDMEQEEEEEEPSISEFRCQVKDCSRVFQQVPQLVQHYLRLHEFSIDKFPRQKNGSVRSDDSKSGQSSESEPELAGLNGSEETQFDDSKPFLRKRTSPIIPAALLEGLSNDDSSDGSMVMKRKRGRPKRIAEKMVKRRKMSQQPKSCESRDESSNSSVTLSDKESDQALSLTAFKPMGFEMSFLKFLEQSNKTQPSLSCEIPMVGPWVRLSQLNTKETCVKFSNRQNLKSLDKVKIIMDKAFVGVTEIMLKQLQDMQPMVILDKK</sequence>
<dbReference type="PANTHER" id="PTHR15507:SF14">
    <property type="entry name" value="ZINC FINGER PROTEIN 292"/>
    <property type="match status" value="1"/>
</dbReference>
<feature type="region of interest" description="Disordered" evidence="14">
    <location>
        <begin position="682"/>
        <end position="703"/>
    </location>
</feature>
<keyword evidence="13" id="KW-0175">Coiled coil</keyword>
<keyword evidence="5" id="KW-0677">Repeat</keyword>
<evidence type="ECO:0000259" key="15">
    <source>
        <dbReference type="PROSITE" id="PS50157"/>
    </source>
</evidence>
<feature type="region of interest" description="Disordered" evidence="14">
    <location>
        <begin position="1004"/>
        <end position="1045"/>
    </location>
</feature>
<accession>A0AAW0NS82</accession>
<feature type="region of interest" description="Disordered" evidence="14">
    <location>
        <begin position="1130"/>
        <end position="1151"/>
    </location>
</feature>
<dbReference type="GO" id="GO:0008270">
    <property type="term" value="F:zinc ion binding"/>
    <property type="evidence" value="ECO:0007669"/>
    <property type="project" value="UniProtKB-KW"/>
</dbReference>
<dbReference type="InterPro" id="IPR013087">
    <property type="entry name" value="Znf_C2H2_type"/>
</dbReference>
<evidence type="ECO:0000256" key="12">
    <source>
        <dbReference type="PROSITE-ProRule" id="PRU00042"/>
    </source>
</evidence>
<dbReference type="PROSITE" id="PS50157">
    <property type="entry name" value="ZINC_FINGER_C2H2_2"/>
    <property type="match status" value="5"/>
</dbReference>
<feature type="compositionally biased region" description="Low complexity" evidence="14">
    <location>
        <begin position="846"/>
        <end position="857"/>
    </location>
</feature>
<keyword evidence="17" id="KW-1185">Reference proteome</keyword>
<protein>
    <recommendedName>
        <fullName evidence="15">C2H2-type domain-containing protein</fullName>
    </recommendedName>
</protein>
<feature type="compositionally biased region" description="Polar residues" evidence="14">
    <location>
        <begin position="733"/>
        <end position="748"/>
    </location>
</feature>
<feature type="compositionally biased region" description="Acidic residues" evidence="14">
    <location>
        <begin position="1547"/>
        <end position="1564"/>
    </location>
</feature>
<evidence type="ECO:0000313" key="16">
    <source>
        <dbReference type="EMBL" id="KAK7907534.1"/>
    </source>
</evidence>
<keyword evidence="4" id="KW-0479">Metal-binding</keyword>
<dbReference type="Pfam" id="PF00096">
    <property type="entry name" value="zf-C2H2"/>
    <property type="match status" value="1"/>
</dbReference>
<feature type="compositionally biased region" description="Pro residues" evidence="14">
    <location>
        <begin position="1449"/>
        <end position="1462"/>
    </location>
</feature>
<evidence type="ECO:0000256" key="9">
    <source>
        <dbReference type="ARBA" id="ARBA00023125"/>
    </source>
</evidence>
<feature type="compositionally biased region" description="Polar residues" evidence="14">
    <location>
        <begin position="830"/>
        <end position="845"/>
    </location>
</feature>
<feature type="domain" description="C2H2-type" evidence="15">
    <location>
        <begin position="1324"/>
        <end position="1347"/>
    </location>
</feature>
<feature type="region of interest" description="Disordered" evidence="14">
    <location>
        <begin position="806"/>
        <end position="863"/>
    </location>
</feature>
<keyword evidence="6 12" id="KW-0863">Zinc-finger</keyword>
<dbReference type="Pfam" id="PF26218">
    <property type="entry name" value="zf_C2H2_ZNF292"/>
    <property type="match status" value="1"/>
</dbReference>
<comment type="similarity">
    <text evidence="2">Belongs to the krueppel C2H2-type zinc-finger protein family.</text>
</comment>
<evidence type="ECO:0000256" key="6">
    <source>
        <dbReference type="ARBA" id="ARBA00022771"/>
    </source>
</evidence>
<dbReference type="PROSITE" id="PS00028">
    <property type="entry name" value="ZINC_FINGER_C2H2_1"/>
    <property type="match status" value="4"/>
</dbReference>
<feature type="compositionally biased region" description="Basic and acidic residues" evidence="14">
    <location>
        <begin position="953"/>
        <end position="964"/>
    </location>
</feature>
<feature type="domain" description="C2H2-type" evidence="15">
    <location>
        <begin position="558"/>
        <end position="585"/>
    </location>
</feature>
<dbReference type="SMART" id="SM00355">
    <property type="entry name" value="ZnF_C2H2"/>
    <property type="match status" value="6"/>
</dbReference>
<comment type="caution">
    <text evidence="16">The sequence shown here is derived from an EMBL/GenBank/DDBJ whole genome shotgun (WGS) entry which is preliminary data.</text>
</comment>
<comment type="subcellular location">
    <subcellularLocation>
        <location evidence="1">Nucleus</location>
    </subcellularLocation>
</comment>
<feature type="region of interest" description="Disordered" evidence="14">
    <location>
        <begin position="1656"/>
        <end position="1715"/>
    </location>
</feature>
<feature type="region of interest" description="Disordered" evidence="14">
    <location>
        <begin position="1430"/>
        <end position="1503"/>
    </location>
</feature>
<dbReference type="PANTHER" id="PTHR15507">
    <property type="entry name" value="ZINC FINGER PROTEIN RLF"/>
    <property type="match status" value="1"/>
</dbReference>
<keyword evidence="8" id="KW-0805">Transcription regulation</keyword>
<dbReference type="Gene3D" id="3.30.160.60">
    <property type="entry name" value="Classic Zinc Finger"/>
    <property type="match status" value="3"/>
</dbReference>
<keyword evidence="3" id="KW-0597">Phosphoprotein</keyword>
<evidence type="ECO:0000313" key="17">
    <source>
        <dbReference type="Proteomes" id="UP001460270"/>
    </source>
</evidence>
<dbReference type="InterPro" id="IPR058902">
    <property type="entry name" value="zf_C2H2_ZNF292/Rlf"/>
</dbReference>
<dbReference type="Pfam" id="PF25420">
    <property type="entry name" value="zf-C2H2_ZN292"/>
    <property type="match status" value="1"/>
</dbReference>
<name>A0AAW0NS82_9GOBI</name>
<dbReference type="GO" id="GO:0003677">
    <property type="term" value="F:DNA binding"/>
    <property type="evidence" value="ECO:0007669"/>
    <property type="project" value="UniProtKB-KW"/>
</dbReference>
<feature type="region of interest" description="Disordered" evidence="14">
    <location>
        <begin position="1542"/>
        <end position="1566"/>
    </location>
</feature>
<feature type="domain" description="C2H2-type" evidence="15">
    <location>
        <begin position="1507"/>
        <end position="1537"/>
    </location>
</feature>
<dbReference type="Proteomes" id="UP001460270">
    <property type="component" value="Unassembled WGS sequence"/>
</dbReference>
<feature type="region of interest" description="Disordered" evidence="14">
    <location>
        <begin position="1602"/>
        <end position="1643"/>
    </location>
</feature>
<feature type="compositionally biased region" description="Basic and acidic residues" evidence="14">
    <location>
        <begin position="1430"/>
        <end position="1444"/>
    </location>
</feature>
<dbReference type="GO" id="GO:0005634">
    <property type="term" value="C:nucleus"/>
    <property type="evidence" value="ECO:0007669"/>
    <property type="project" value="UniProtKB-SubCell"/>
</dbReference>
<evidence type="ECO:0000256" key="3">
    <source>
        <dbReference type="ARBA" id="ARBA00022553"/>
    </source>
</evidence>
<evidence type="ECO:0000256" key="5">
    <source>
        <dbReference type="ARBA" id="ARBA00022737"/>
    </source>
</evidence>
<dbReference type="Pfam" id="PF25580">
    <property type="entry name" value="TPR_Rlf"/>
    <property type="match status" value="1"/>
</dbReference>
<dbReference type="InterPro" id="IPR052251">
    <property type="entry name" value="GH-ZnFinger_Regulators"/>
</dbReference>
<feature type="coiled-coil region" evidence="13">
    <location>
        <begin position="13"/>
        <end position="40"/>
    </location>
</feature>
<dbReference type="GO" id="GO:0000981">
    <property type="term" value="F:DNA-binding transcription factor activity, RNA polymerase II-specific"/>
    <property type="evidence" value="ECO:0007669"/>
    <property type="project" value="TreeGrafter"/>
</dbReference>
<dbReference type="InterPro" id="IPR036236">
    <property type="entry name" value="Znf_C2H2_sf"/>
</dbReference>
<keyword evidence="7" id="KW-0862">Zinc</keyword>
<feature type="domain" description="C2H2-type" evidence="15">
    <location>
        <begin position="1568"/>
        <end position="1593"/>
    </location>
</feature>
<evidence type="ECO:0000256" key="8">
    <source>
        <dbReference type="ARBA" id="ARBA00023015"/>
    </source>
</evidence>
<feature type="domain" description="C2H2-type" evidence="15">
    <location>
        <begin position="877"/>
        <end position="904"/>
    </location>
</feature>
<proteinExistence type="inferred from homology"/>
<feature type="region of interest" description="Disordered" evidence="14">
    <location>
        <begin position="733"/>
        <end position="753"/>
    </location>
</feature>
<feature type="region of interest" description="Disordered" evidence="14">
    <location>
        <begin position="928"/>
        <end position="964"/>
    </location>
</feature>
<keyword evidence="9" id="KW-0238">DNA-binding</keyword>
<reference evidence="17" key="1">
    <citation type="submission" date="2024-04" db="EMBL/GenBank/DDBJ databases">
        <title>Salinicola lusitanus LLJ914,a marine bacterium isolated from the Okinawa Trough.</title>
        <authorList>
            <person name="Li J."/>
        </authorList>
    </citation>
    <scope>NUCLEOTIDE SEQUENCE [LARGE SCALE GENOMIC DNA]</scope>
</reference>
<evidence type="ECO:0000256" key="14">
    <source>
        <dbReference type="SAM" id="MobiDB-lite"/>
    </source>
</evidence>
<dbReference type="SUPFAM" id="SSF57667">
    <property type="entry name" value="beta-beta-alpha zinc fingers"/>
    <property type="match status" value="2"/>
</dbReference>
<feature type="compositionally biased region" description="Basic and acidic residues" evidence="14">
    <location>
        <begin position="1487"/>
        <end position="1496"/>
    </location>
</feature>
<gene>
    <name evidence="16" type="ORF">WMY93_016146</name>
</gene>
<feature type="compositionally biased region" description="Polar residues" evidence="14">
    <location>
        <begin position="689"/>
        <end position="703"/>
    </location>
</feature>
<keyword evidence="10" id="KW-0804">Transcription</keyword>
<evidence type="ECO:0000256" key="4">
    <source>
        <dbReference type="ARBA" id="ARBA00022723"/>
    </source>
</evidence>
<evidence type="ECO:0000256" key="2">
    <source>
        <dbReference type="ARBA" id="ARBA00006991"/>
    </source>
</evidence>
<evidence type="ECO:0000256" key="11">
    <source>
        <dbReference type="ARBA" id="ARBA00023242"/>
    </source>
</evidence>
<organism evidence="16 17">
    <name type="scientific">Mugilogobius chulae</name>
    <name type="common">yellowstripe goby</name>
    <dbReference type="NCBI Taxonomy" id="88201"/>
    <lineage>
        <taxon>Eukaryota</taxon>
        <taxon>Metazoa</taxon>
        <taxon>Chordata</taxon>
        <taxon>Craniata</taxon>
        <taxon>Vertebrata</taxon>
        <taxon>Euteleostomi</taxon>
        <taxon>Actinopterygii</taxon>
        <taxon>Neopterygii</taxon>
        <taxon>Teleostei</taxon>
        <taxon>Neoteleostei</taxon>
        <taxon>Acanthomorphata</taxon>
        <taxon>Gobiaria</taxon>
        <taxon>Gobiiformes</taxon>
        <taxon>Gobioidei</taxon>
        <taxon>Gobiidae</taxon>
        <taxon>Gobionellinae</taxon>
        <taxon>Mugilogobius</taxon>
    </lineage>
</organism>
<evidence type="ECO:0000256" key="7">
    <source>
        <dbReference type="ARBA" id="ARBA00022833"/>
    </source>
</evidence>
<evidence type="ECO:0000256" key="13">
    <source>
        <dbReference type="SAM" id="Coils"/>
    </source>
</evidence>
<evidence type="ECO:0000256" key="1">
    <source>
        <dbReference type="ARBA" id="ARBA00004123"/>
    </source>
</evidence>
<evidence type="ECO:0000256" key="10">
    <source>
        <dbReference type="ARBA" id="ARBA00023163"/>
    </source>
</evidence>
<dbReference type="InterPro" id="IPR057986">
    <property type="entry name" value="TPR_Rlf/292/654"/>
</dbReference>
<keyword evidence="11" id="KW-0539">Nucleus</keyword>
<dbReference type="EMBL" id="JBBPFD010000011">
    <property type="protein sequence ID" value="KAK7907534.1"/>
    <property type="molecule type" value="Genomic_DNA"/>
</dbReference>
<feature type="compositionally biased region" description="Low complexity" evidence="14">
    <location>
        <begin position="1139"/>
        <end position="1148"/>
    </location>
</feature>